<evidence type="ECO:0008006" key="3">
    <source>
        <dbReference type="Google" id="ProtNLM"/>
    </source>
</evidence>
<dbReference type="EMBL" id="JAFKCW010000001">
    <property type="protein sequence ID" value="MBN7800124.1"/>
    <property type="molecule type" value="Genomic_DNA"/>
</dbReference>
<dbReference type="RefSeq" id="WP_206568083.1">
    <property type="nucleotide sequence ID" value="NZ_JAFKCW010000001.1"/>
</dbReference>
<evidence type="ECO:0000313" key="1">
    <source>
        <dbReference type="EMBL" id="MBN7800124.1"/>
    </source>
</evidence>
<name>A0ABS3BLF0_9BACT</name>
<organism evidence="1 2">
    <name type="scientific">Algoriphagus aestuariicola</name>
    <dbReference type="NCBI Taxonomy" id="1852016"/>
    <lineage>
        <taxon>Bacteria</taxon>
        <taxon>Pseudomonadati</taxon>
        <taxon>Bacteroidota</taxon>
        <taxon>Cytophagia</taxon>
        <taxon>Cytophagales</taxon>
        <taxon>Cyclobacteriaceae</taxon>
        <taxon>Algoriphagus</taxon>
    </lineage>
</organism>
<protein>
    <recommendedName>
        <fullName evidence="3">DUF4274 domain-containing protein</fullName>
    </recommendedName>
</protein>
<gene>
    <name evidence="1" type="ORF">J0A67_04585</name>
</gene>
<proteinExistence type="predicted"/>
<keyword evidence="2" id="KW-1185">Reference proteome</keyword>
<comment type="caution">
    <text evidence="1">The sequence shown here is derived from an EMBL/GenBank/DDBJ whole genome shotgun (WGS) entry which is preliminary data.</text>
</comment>
<sequence>MREKGLRKEAFKSLDKFLKSSKDWSFDMKIEFVRFLFHYFENVEDADYGPFPQPLNVDLVKPALEEWCSTEQKDHNPFRWYGKYYHSEKHIFKALEVNPADDLARQILLGWWANRINYSIHHLPEFYIGDPIEDIQLEEKIREQIKQLSSPDLRDYWTKEIDEDSELVKNYFDFKNSGHNDFEKWGKENNKQTGYSLTRSYYYEK</sequence>
<evidence type="ECO:0000313" key="2">
    <source>
        <dbReference type="Proteomes" id="UP000664698"/>
    </source>
</evidence>
<dbReference type="Proteomes" id="UP000664698">
    <property type="component" value="Unassembled WGS sequence"/>
</dbReference>
<reference evidence="1 2" key="1">
    <citation type="submission" date="2021-03" db="EMBL/GenBank/DDBJ databases">
        <title>novel species isolated from a fishpond in China.</title>
        <authorList>
            <person name="Lu H."/>
            <person name="Cai Z."/>
        </authorList>
    </citation>
    <scope>NUCLEOTIDE SEQUENCE [LARGE SCALE GENOMIC DNA]</scope>
    <source>
        <strain evidence="1 2">JCM 31546</strain>
    </source>
</reference>
<accession>A0ABS3BLF0</accession>